<feature type="non-terminal residue" evidence="1">
    <location>
        <position position="1"/>
    </location>
</feature>
<comment type="caution">
    <text evidence="1">The sequence shown here is derived from an EMBL/GenBank/DDBJ whole genome shotgun (WGS) entry which is preliminary data.</text>
</comment>
<accession>A0ACA9S1F7</accession>
<reference evidence="1" key="1">
    <citation type="submission" date="2021-06" db="EMBL/GenBank/DDBJ databases">
        <authorList>
            <person name="Kallberg Y."/>
            <person name="Tangrot J."/>
            <person name="Rosling A."/>
        </authorList>
    </citation>
    <scope>NUCLEOTIDE SEQUENCE</scope>
    <source>
        <strain evidence="1">MA461A</strain>
    </source>
</reference>
<sequence length="66" mass="7412">YANLFKKCWSTKPDERPFLDQVLVELNKLSTENTVEFITNHINSGNKNVLVKSKTSANLDSPISSS</sequence>
<evidence type="ECO:0000313" key="1">
    <source>
        <dbReference type="EMBL" id="CAG8818083.1"/>
    </source>
</evidence>
<proteinExistence type="predicted"/>
<protein>
    <submittedName>
        <fullName evidence="1">825_t:CDS:1</fullName>
    </submittedName>
</protein>
<keyword evidence="2" id="KW-1185">Reference proteome</keyword>
<dbReference type="Proteomes" id="UP000789920">
    <property type="component" value="Unassembled WGS sequence"/>
</dbReference>
<gene>
    <name evidence="1" type="ORF">RPERSI_LOCUS24838</name>
</gene>
<feature type="non-terminal residue" evidence="1">
    <location>
        <position position="66"/>
    </location>
</feature>
<organism evidence="1 2">
    <name type="scientific">Racocetra persica</name>
    <dbReference type="NCBI Taxonomy" id="160502"/>
    <lineage>
        <taxon>Eukaryota</taxon>
        <taxon>Fungi</taxon>
        <taxon>Fungi incertae sedis</taxon>
        <taxon>Mucoromycota</taxon>
        <taxon>Glomeromycotina</taxon>
        <taxon>Glomeromycetes</taxon>
        <taxon>Diversisporales</taxon>
        <taxon>Gigasporaceae</taxon>
        <taxon>Racocetra</taxon>
    </lineage>
</organism>
<dbReference type="EMBL" id="CAJVQC010080570">
    <property type="protein sequence ID" value="CAG8818083.1"/>
    <property type="molecule type" value="Genomic_DNA"/>
</dbReference>
<name>A0ACA9S1F7_9GLOM</name>
<evidence type="ECO:0000313" key="2">
    <source>
        <dbReference type="Proteomes" id="UP000789920"/>
    </source>
</evidence>